<dbReference type="EMBL" id="CM042047">
    <property type="protein sequence ID" value="KAI3772754.1"/>
    <property type="molecule type" value="Genomic_DNA"/>
</dbReference>
<name>A0ACB9FNA9_ARCLA</name>
<gene>
    <name evidence="1" type="ORF">L6452_03947</name>
</gene>
<accession>A0ACB9FNA9</accession>
<evidence type="ECO:0000313" key="1">
    <source>
        <dbReference type="EMBL" id="KAI3772754.1"/>
    </source>
</evidence>
<sequence length="161" mass="18042">MNSRVEAGYVGLKDVNTSVKDNIMLCRISKPEFQPCNCRRWWNRYAFQIVLKTMEILMALPSLVDVKVPNGKHFTVCGDVYGQPAINCDIFCGVQANQRAGRAGITRPGKCYRLYPSAVYHDNLLDATVPEIQQSSLALDLPDIDILKFDFLDAPSLVVQC</sequence>
<protein>
    <submittedName>
        <fullName evidence="1">Uncharacterized protein</fullName>
    </submittedName>
</protein>
<comment type="caution">
    <text evidence="1">The sequence shown here is derived from an EMBL/GenBank/DDBJ whole genome shotgun (WGS) entry which is preliminary data.</text>
</comment>
<reference evidence="1 2" key="2">
    <citation type="journal article" date="2022" name="Mol. Ecol. Resour.">
        <title>The genomes of chicory, endive, great burdock and yacon provide insights into Asteraceae paleo-polyploidization history and plant inulin production.</title>
        <authorList>
            <person name="Fan W."/>
            <person name="Wang S."/>
            <person name="Wang H."/>
            <person name="Wang A."/>
            <person name="Jiang F."/>
            <person name="Liu H."/>
            <person name="Zhao H."/>
            <person name="Xu D."/>
            <person name="Zhang Y."/>
        </authorList>
    </citation>
    <scope>NUCLEOTIDE SEQUENCE [LARGE SCALE GENOMIC DNA]</scope>
    <source>
        <strain evidence="2">cv. Niubang</strain>
    </source>
</reference>
<evidence type="ECO:0000313" key="2">
    <source>
        <dbReference type="Proteomes" id="UP001055879"/>
    </source>
</evidence>
<proteinExistence type="predicted"/>
<organism evidence="1 2">
    <name type="scientific">Arctium lappa</name>
    <name type="common">Greater burdock</name>
    <name type="synonym">Lappa major</name>
    <dbReference type="NCBI Taxonomy" id="4217"/>
    <lineage>
        <taxon>Eukaryota</taxon>
        <taxon>Viridiplantae</taxon>
        <taxon>Streptophyta</taxon>
        <taxon>Embryophyta</taxon>
        <taxon>Tracheophyta</taxon>
        <taxon>Spermatophyta</taxon>
        <taxon>Magnoliopsida</taxon>
        <taxon>eudicotyledons</taxon>
        <taxon>Gunneridae</taxon>
        <taxon>Pentapetalae</taxon>
        <taxon>asterids</taxon>
        <taxon>campanulids</taxon>
        <taxon>Asterales</taxon>
        <taxon>Asteraceae</taxon>
        <taxon>Carduoideae</taxon>
        <taxon>Cardueae</taxon>
        <taxon>Arctiinae</taxon>
        <taxon>Arctium</taxon>
    </lineage>
</organism>
<dbReference type="Proteomes" id="UP001055879">
    <property type="component" value="Linkage Group LG01"/>
</dbReference>
<reference evidence="2" key="1">
    <citation type="journal article" date="2022" name="Mol. Ecol. Resour.">
        <title>The genomes of chicory, endive, great burdock and yacon provide insights into Asteraceae palaeo-polyploidization history and plant inulin production.</title>
        <authorList>
            <person name="Fan W."/>
            <person name="Wang S."/>
            <person name="Wang H."/>
            <person name="Wang A."/>
            <person name="Jiang F."/>
            <person name="Liu H."/>
            <person name="Zhao H."/>
            <person name="Xu D."/>
            <person name="Zhang Y."/>
        </authorList>
    </citation>
    <scope>NUCLEOTIDE SEQUENCE [LARGE SCALE GENOMIC DNA]</scope>
    <source>
        <strain evidence="2">cv. Niubang</strain>
    </source>
</reference>
<keyword evidence="2" id="KW-1185">Reference proteome</keyword>